<dbReference type="SMART" id="SM00331">
    <property type="entry name" value="PP2C_SIG"/>
    <property type="match status" value="1"/>
</dbReference>
<dbReference type="PANTHER" id="PTHR43156:SF2">
    <property type="entry name" value="STAGE II SPORULATION PROTEIN E"/>
    <property type="match status" value="1"/>
</dbReference>
<keyword evidence="2" id="KW-1133">Transmembrane helix</keyword>
<keyword evidence="2" id="KW-0472">Membrane</keyword>
<name>I4B2X2_TURPD</name>
<dbReference type="InterPro" id="IPR052016">
    <property type="entry name" value="Bact_Sigma-Reg"/>
</dbReference>
<dbReference type="PANTHER" id="PTHR43156">
    <property type="entry name" value="STAGE II SPORULATION PROTEIN E-RELATED"/>
    <property type="match status" value="1"/>
</dbReference>
<dbReference type="GO" id="GO:0016791">
    <property type="term" value="F:phosphatase activity"/>
    <property type="evidence" value="ECO:0007669"/>
    <property type="project" value="TreeGrafter"/>
</dbReference>
<organism evidence="4 5">
    <name type="scientific">Turneriella parva (strain ATCC BAA-1111 / DSM 21527 / NCTC 11395 / H)</name>
    <name type="common">Leptospira parva</name>
    <dbReference type="NCBI Taxonomy" id="869212"/>
    <lineage>
        <taxon>Bacteria</taxon>
        <taxon>Pseudomonadati</taxon>
        <taxon>Spirochaetota</taxon>
        <taxon>Spirochaetia</taxon>
        <taxon>Leptospirales</taxon>
        <taxon>Leptospiraceae</taxon>
        <taxon>Turneriella</taxon>
    </lineage>
</organism>
<dbReference type="EMBL" id="CP002959">
    <property type="protein sequence ID" value="AFM11629.1"/>
    <property type="molecule type" value="Genomic_DNA"/>
</dbReference>
<dbReference type="HOGENOM" id="CLU_439360_0_0_12"/>
<dbReference type="PATRIC" id="fig|869212.3.peg.957"/>
<dbReference type="Proteomes" id="UP000006048">
    <property type="component" value="Chromosome"/>
</dbReference>
<gene>
    <name evidence="4" type="ordered locus">Turpa_0980</name>
</gene>
<dbReference type="Pfam" id="PF07228">
    <property type="entry name" value="SpoIIE"/>
    <property type="match status" value="1"/>
</dbReference>
<evidence type="ECO:0000259" key="3">
    <source>
        <dbReference type="SMART" id="SM00331"/>
    </source>
</evidence>
<dbReference type="OrthoDB" id="341868at2"/>
<dbReference type="KEGG" id="tpx:Turpa_0980"/>
<keyword evidence="2" id="KW-0812">Transmembrane</keyword>
<feature type="transmembrane region" description="Helical" evidence="2">
    <location>
        <begin position="170"/>
        <end position="192"/>
    </location>
</feature>
<feature type="transmembrane region" description="Helical" evidence="2">
    <location>
        <begin position="86"/>
        <end position="108"/>
    </location>
</feature>
<reference evidence="4 5" key="1">
    <citation type="submission" date="2012-06" db="EMBL/GenBank/DDBJ databases">
        <title>The complete chromosome of genome of Turneriella parva DSM 21527.</title>
        <authorList>
            <consortium name="US DOE Joint Genome Institute (JGI-PGF)"/>
            <person name="Lucas S."/>
            <person name="Han J."/>
            <person name="Lapidus A."/>
            <person name="Bruce D."/>
            <person name="Goodwin L."/>
            <person name="Pitluck S."/>
            <person name="Peters L."/>
            <person name="Kyrpides N."/>
            <person name="Mavromatis K."/>
            <person name="Ivanova N."/>
            <person name="Mikhailova N."/>
            <person name="Chertkov O."/>
            <person name="Detter J.C."/>
            <person name="Tapia R."/>
            <person name="Han C."/>
            <person name="Land M."/>
            <person name="Hauser L."/>
            <person name="Markowitz V."/>
            <person name="Cheng J.-F."/>
            <person name="Hugenholtz P."/>
            <person name="Woyke T."/>
            <person name="Wu D."/>
            <person name="Gronow S."/>
            <person name="Wellnitz S."/>
            <person name="Brambilla E."/>
            <person name="Klenk H.-P."/>
            <person name="Eisen J.A."/>
        </authorList>
    </citation>
    <scope>NUCLEOTIDE SEQUENCE [LARGE SCALE GENOMIC DNA]</scope>
    <source>
        <strain evidence="5">ATCC BAA-1111 / DSM 21527 / NCTC 11395 / H</strain>
    </source>
</reference>
<dbReference type="SUPFAM" id="SSF81606">
    <property type="entry name" value="PP2C-like"/>
    <property type="match status" value="1"/>
</dbReference>
<dbReference type="InterPro" id="IPR036457">
    <property type="entry name" value="PPM-type-like_dom_sf"/>
</dbReference>
<evidence type="ECO:0000313" key="4">
    <source>
        <dbReference type="EMBL" id="AFM11629.1"/>
    </source>
</evidence>
<feature type="transmembrane region" description="Helical" evidence="2">
    <location>
        <begin position="29"/>
        <end position="52"/>
    </location>
</feature>
<dbReference type="Gene3D" id="3.60.40.10">
    <property type="entry name" value="PPM-type phosphatase domain"/>
    <property type="match status" value="1"/>
</dbReference>
<feature type="domain" description="PPM-type phosphatase" evidence="3">
    <location>
        <begin position="257"/>
        <end position="478"/>
    </location>
</feature>
<dbReference type="InterPro" id="IPR011990">
    <property type="entry name" value="TPR-like_helical_dom_sf"/>
</dbReference>
<sequence length="624" mass="68639">MSSETQNNPPEVQSAIDAFLARQRKIYRINLLAAVAMRALMLIAGAILLPLANAPYMNVLFAIIGIHFAFNLAGTWAYYHMRFVEFFVIALVALDTLVLGVVSMWTGFLSSPFNLIFPMAAGITGLVAGFRASLVTAIVCTLFMGTGAVLKTLGVLPEVIAGPQLSPTMIWVHLSLLLIAEWALAMLMAVIVSRLQQGELEQVRQAGEISAHSARLSGSLEEIRALKQAQDGDYFLTARLVNPFMQHSGEGLDPKVRADFLVRQKKRFAFKKWKGEIGGDYCKLDTVTLGERRYVFFVNADAMGKSLQGAGGVLVLASAFSALLERARTEPENLQPEEWLGRTVGELNKLFLSFDGAMLVSMAMGLFDSATGTIYYINLEHPRAILVRGGEARFFEPDMHGRKLGTSEIPVDFHLTVARLLPGDTLIVGSDGRDDVVLEGQQVPADEVERGERYINYDENRFLDLVANHGTDIRVLERAIEEQADLVDDLSLLSFSYQGPADSALDDAACDMKLGDARRVLKEKRYTEAIAVLAELVDYRPDRTDGLFAMVTALARHGDFAKARRLSRRVAWREPRHAKNLLQLAALEAKAGETGRAPLLAQRAADTDSNLIEKASKLTDRLPG</sequence>
<dbReference type="InterPro" id="IPR001932">
    <property type="entry name" value="PPM-type_phosphatase-like_dom"/>
</dbReference>
<feature type="transmembrane region" description="Helical" evidence="2">
    <location>
        <begin position="128"/>
        <end position="150"/>
    </location>
</feature>
<evidence type="ECO:0000256" key="2">
    <source>
        <dbReference type="SAM" id="Phobius"/>
    </source>
</evidence>
<proteinExistence type="predicted"/>
<dbReference type="STRING" id="869212.Turpa_0980"/>
<dbReference type="RefSeq" id="WP_014802147.1">
    <property type="nucleotide sequence ID" value="NC_018020.1"/>
</dbReference>
<evidence type="ECO:0000313" key="5">
    <source>
        <dbReference type="Proteomes" id="UP000006048"/>
    </source>
</evidence>
<keyword evidence="1" id="KW-0378">Hydrolase</keyword>
<dbReference type="SUPFAM" id="SSF48452">
    <property type="entry name" value="TPR-like"/>
    <property type="match status" value="1"/>
</dbReference>
<keyword evidence="5" id="KW-1185">Reference proteome</keyword>
<protein>
    <submittedName>
        <fullName evidence="4">Stage II sporulation protein E</fullName>
    </submittedName>
</protein>
<evidence type="ECO:0000256" key="1">
    <source>
        <dbReference type="ARBA" id="ARBA00022801"/>
    </source>
</evidence>
<feature type="transmembrane region" description="Helical" evidence="2">
    <location>
        <begin position="58"/>
        <end position="79"/>
    </location>
</feature>
<accession>I4B2X2</accession>
<dbReference type="AlphaFoldDB" id="I4B2X2"/>
<dbReference type="Gene3D" id="1.25.40.10">
    <property type="entry name" value="Tetratricopeptide repeat domain"/>
    <property type="match status" value="1"/>
</dbReference>